<organism evidence="1">
    <name type="scientific">Ganoderma boninense</name>
    <dbReference type="NCBI Taxonomy" id="34458"/>
    <lineage>
        <taxon>Eukaryota</taxon>
        <taxon>Fungi</taxon>
        <taxon>Dikarya</taxon>
        <taxon>Basidiomycota</taxon>
        <taxon>Agaricomycotina</taxon>
        <taxon>Agaricomycetes</taxon>
        <taxon>Polyporales</taxon>
        <taxon>Polyporaceae</taxon>
        <taxon>Ganoderma</taxon>
    </lineage>
</organism>
<dbReference type="GO" id="GO:0016874">
    <property type="term" value="F:ligase activity"/>
    <property type="evidence" value="ECO:0007669"/>
    <property type="project" value="UniProtKB-KW"/>
</dbReference>
<name>A0A5K1JWA3_9APHY</name>
<evidence type="ECO:0000313" key="1">
    <source>
        <dbReference type="EMBL" id="VWO96580.1"/>
    </source>
</evidence>
<dbReference type="Gene3D" id="1.20.1280.50">
    <property type="match status" value="1"/>
</dbReference>
<reference evidence="1" key="1">
    <citation type="submission" date="2019-10" db="EMBL/GenBank/DDBJ databases">
        <authorList>
            <person name="Nor Muhammad N."/>
        </authorList>
    </citation>
    <scope>NUCLEOTIDE SEQUENCE</scope>
</reference>
<protein>
    <submittedName>
        <fullName evidence="1">Ubiquitin ligase complex F-box protein GRR1, putative</fullName>
    </submittedName>
</protein>
<dbReference type="EMBL" id="LR725750">
    <property type="protein sequence ID" value="VWO96580.1"/>
    <property type="molecule type" value="Genomic_DNA"/>
</dbReference>
<dbReference type="AlphaFoldDB" id="A0A5K1JWA3"/>
<sequence>MCYGYAVAPIKSIPEEILIAIFQRVVSRYGRDESFRIFHRSVRSKVETDDVIVLSHVCTLWRDVVINCPLFWTRMDGNHNDKLQIFIARSQSLPISLLLSSRSNNIHTIMRSHGVRIKRLDLTLVPHTLDPSSLSLADCPMLECVTLTFDYNKRAGEAFYHGDPFLLFGEQVLHFKALAISSLSGAFPANYFPNLTHMCIGLDVRWAEDTINFSSTIFNLLSNTPKLQFLSITGLSGSLDAEPNTSQMPVRLDDLRSLLFIDGELSSCAIVLSALYIPHDALIRLYDLYVVTVDVPQLPRTSVLQAINRLSIHTEGVHLEFVAEGPACAFWMDAVFTEDPFEEAWDSTPSWNNWLLELPGWLPLGQVTQLEISLDAQVDIVLNLLGLFSRLAELRICLPADSGVSFDSYSTAACTQFYTALAQEDPVLCPGLQVLCVEIDGGQQSNPISSAHAVLLANMIKTRHRCGHPILRVVLQPFNRECTGGLGVAPSLVVSFEHLFNFPTLELCAPGVPRPWPHRKEIQGRWVRDEMEKYWVFQ</sequence>
<keyword evidence="1" id="KW-0436">Ligase</keyword>
<gene>
    <name evidence="1" type="primary">Q4WJH3</name>
</gene>
<proteinExistence type="predicted"/>
<accession>A0A5K1JWA3</accession>